<accession>A0ABV8R9U7</accession>
<protein>
    <submittedName>
        <fullName evidence="1">Uncharacterized protein</fullName>
    </submittedName>
</protein>
<organism evidence="1 2">
    <name type="scientific">Polaribacter marinivivus</name>
    <dbReference type="NCBI Taxonomy" id="1524260"/>
    <lineage>
        <taxon>Bacteria</taxon>
        <taxon>Pseudomonadati</taxon>
        <taxon>Bacteroidota</taxon>
        <taxon>Flavobacteriia</taxon>
        <taxon>Flavobacteriales</taxon>
        <taxon>Flavobacteriaceae</taxon>
    </lineage>
</organism>
<comment type="caution">
    <text evidence="1">The sequence shown here is derived from an EMBL/GenBank/DDBJ whole genome shotgun (WGS) entry which is preliminary data.</text>
</comment>
<evidence type="ECO:0000313" key="1">
    <source>
        <dbReference type="EMBL" id="MFC4269240.1"/>
    </source>
</evidence>
<sequence>MGETKTNQEKLYKNVETDGTTDNRIMKPTISSEESEILKKNNKEVLIGKNLDEIDKLKEDFNSSKRKLLNKLMR</sequence>
<dbReference type="RefSeq" id="WP_377410237.1">
    <property type="nucleotide sequence ID" value="NZ_JBHSCY010000002.1"/>
</dbReference>
<proteinExistence type="predicted"/>
<gene>
    <name evidence="1" type="ORF">ACFOWD_10010</name>
</gene>
<name>A0ABV8R9U7_9FLAO</name>
<dbReference type="Proteomes" id="UP001595826">
    <property type="component" value="Unassembled WGS sequence"/>
</dbReference>
<reference evidence="2" key="1">
    <citation type="journal article" date="2019" name="Int. J. Syst. Evol. Microbiol.">
        <title>The Global Catalogue of Microorganisms (GCM) 10K type strain sequencing project: providing services to taxonomists for standard genome sequencing and annotation.</title>
        <authorList>
            <consortium name="The Broad Institute Genomics Platform"/>
            <consortium name="The Broad Institute Genome Sequencing Center for Infectious Disease"/>
            <person name="Wu L."/>
            <person name="Ma J."/>
        </authorList>
    </citation>
    <scope>NUCLEOTIDE SEQUENCE [LARGE SCALE GENOMIC DNA]</scope>
    <source>
        <strain evidence="2">CECT 8655</strain>
    </source>
</reference>
<keyword evidence="2" id="KW-1185">Reference proteome</keyword>
<evidence type="ECO:0000313" key="2">
    <source>
        <dbReference type="Proteomes" id="UP001595826"/>
    </source>
</evidence>
<dbReference type="EMBL" id="JBHSCY010000002">
    <property type="protein sequence ID" value="MFC4269240.1"/>
    <property type="molecule type" value="Genomic_DNA"/>
</dbReference>